<evidence type="ECO:0000313" key="2">
    <source>
        <dbReference type="EMBL" id="MCP2168014.1"/>
    </source>
</evidence>
<dbReference type="SMART" id="SM00530">
    <property type="entry name" value="HTH_XRE"/>
    <property type="match status" value="1"/>
</dbReference>
<dbReference type="Pfam" id="PF13560">
    <property type="entry name" value="HTH_31"/>
    <property type="match status" value="1"/>
</dbReference>
<reference evidence="2" key="1">
    <citation type="submission" date="2022-06" db="EMBL/GenBank/DDBJ databases">
        <title>Genomic Encyclopedia of Archaeal and Bacterial Type Strains, Phase II (KMG-II): from individual species to whole genera.</title>
        <authorList>
            <person name="Goeker M."/>
        </authorList>
    </citation>
    <scope>NUCLEOTIDE SEQUENCE</scope>
    <source>
        <strain evidence="2">DSM 43935</strain>
    </source>
</reference>
<feature type="domain" description="HTH cro/C1-type" evidence="1">
    <location>
        <begin position="17"/>
        <end position="71"/>
    </location>
</feature>
<keyword evidence="3" id="KW-1185">Reference proteome</keyword>
<dbReference type="EMBL" id="JAMTCK010000012">
    <property type="protein sequence ID" value="MCP2168014.1"/>
    <property type="molecule type" value="Genomic_DNA"/>
</dbReference>
<dbReference type="CDD" id="cd00093">
    <property type="entry name" value="HTH_XRE"/>
    <property type="match status" value="1"/>
</dbReference>
<comment type="caution">
    <text evidence="2">The sequence shown here is derived from an EMBL/GenBank/DDBJ whole genome shotgun (WGS) entry which is preliminary data.</text>
</comment>
<name>A0AAE3GIK5_9PSEU</name>
<evidence type="ECO:0000313" key="3">
    <source>
        <dbReference type="Proteomes" id="UP001206128"/>
    </source>
</evidence>
<dbReference type="Pfam" id="PF19054">
    <property type="entry name" value="DUF5753"/>
    <property type="match status" value="1"/>
</dbReference>
<sequence>MVNARPTVERRQLGLALKRLREQAGRSQLEAARHIGKDVPRISKVEDGLSTLSADELDKLLDLYGTSGSDRETIVTLGLETRRRQPRRAYTDLLPGSFQRFADLEAAASTMYYYESGVVPGLLQSPGYVNALFAAADSVLPEPSEAIRRNRTSFRFRRQETIWQSRKRKELHFVIGEAALDDVTGNVEVMREQLAHLLDIIDTRPHAEVRLLPRTVPDNPARGGGLTLLEFGASVPRIGFASVVYGPSTYYDDPGDTGAMLRNFQRLNDLSLSVADTRKSISRKLERLTADAQSKS</sequence>
<dbReference type="PROSITE" id="PS50943">
    <property type="entry name" value="HTH_CROC1"/>
    <property type="match status" value="1"/>
</dbReference>
<protein>
    <submittedName>
        <fullName evidence="2">Helix-turn-helix domain-containing protein</fullName>
    </submittedName>
</protein>
<dbReference type="AlphaFoldDB" id="A0AAE3GIK5"/>
<dbReference type="Gene3D" id="1.10.260.40">
    <property type="entry name" value="lambda repressor-like DNA-binding domains"/>
    <property type="match status" value="1"/>
</dbReference>
<dbReference type="InterPro" id="IPR001387">
    <property type="entry name" value="Cro/C1-type_HTH"/>
</dbReference>
<dbReference type="InterPro" id="IPR043917">
    <property type="entry name" value="DUF5753"/>
</dbReference>
<proteinExistence type="predicted"/>
<dbReference type="GO" id="GO:0003677">
    <property type="term" value="F:DNA binding"/>
    <property type="evidence" value="ECO:0007669"/>
    <property type="project" value="InterPro"/>
</dbReference>
<evidence type="ECO:0000259" key="1">
    <source>
        <dbReference type="PROSITE" id="PS50943"/>
    </source>
</evidence>
<dbReference type="InterPro" id="IPR010982">
    <property type="entry name" value="Lambda_DNA-bd_dom_sf"/>
</dbReference>
<gene>
    <name evidence="2" type="ORF">LX83_004888</name>
</gene>
<accession>A0AAE3GIK5</accession>
<organism evidence="2 3">
    <name type="scientific">Goodfellowiella coeruleoviolacea</name>
    <dbReference type="NCBI Taxonomy" id="334858"/>
    <lineage>
        <taxon>Bacteria</taxon>
        <taxon>Bacillati</taxon>
        <taxon>Actinomycetota</taxon>
        <taxon>Actinomycetes</taxon>
        <taxon>Pseudonocardiales</taxon>
        <taxon>Pseudonocardiaceae</taxon>
        <taxon>Goodfellowiella</taxon>
    </lineage>
</organism>
<dbReference type="Proteomes" id="UP001206128">
    <property type="component" value="Unassembled WGS sequence"/>
</dbReference>
<dbReference type="RefSeq" id="WP_253775457.1">
    <property type="nucleotide sequence ID" value="NZ_JAMTCK010000012.1"/>
</dbReference>
<dbReference type="SUPFAM" id="SSF47413">
    <property type="entry name" value="lambda repressor-like DNA-binding domains"/>
    <property type="match status" value="1"/>
</dbReference>